<dbReference type="InterPro" id="IPR011992">
    <property type="entry name" value="EF-hand-dom_pair"/>
</dbReference>
<dbReference type="InterPro" id="IPR002048">
    <property type="entry name" value="EF_hand_dom"/>
</dbReference>
<evidence type="ECO:0000256" key="3">
    <source>
        <dbReference type="ARBA" id="ARBA00022837"/>
    </source>
</evidence>
<dbReference type="Gene3D" id="1.10.238.10">
    <property type="entry name" value="EF-hand"/>
    <property type="match status" value="1"/>
</dbReference>
<evidence type="ECO:0000256" key="1">
    <source>
        <dbReference type="ARBA" id="ARBA00022729"/>
    </source>
</evidence>
<dbReference type="EMBL" id="JAUCMV010000003">
    <property type="protein sequence ID" value="KAK0413361.1"/>
    <property type="molecule type" value="Genomic_DNA"/>
</dbReference>
<evidence type="ECO:0000256" key="2">
    <source>
        <dbReference type="ARBA" id="ARBA00022737"/>
    </source>
</evidence>
<evidence type="ECO:0000259" key="4">
    <source>
        <dbReference type="PROSITE" id="PS50222"/>
    </source>
</evidence>
<dbReference type="PROSITE" id="PS00018">
    <property type="entry name" value="EF_HAND_1"/>
    <property type="match status" value="2"/>
</dbReference>
<name>A0AA39HWH0_9BILA</name>
<organism evidence="5 6">
    <name type="scientific">Steinernema hermaphroditum</name>
    <dbReference type="NCBI Taxonomy" id="289476"/>
    <lineage>
        <taxon>Eukaryota</taxon>
        <taxon>Metazoa</taxon>
        <taxon>Ecdysozoa</taxon>
        <taxon>Nematoda</taxon>
        <taxon>Chromadorea</taxon>
        <taxon>Rhabditida</taxon>
        <taxon>Tylenchina</taxon>
        <taxon>Panagrolaimomorpha</taxon>
        <taxon>Strongyloidoidea</taxon>
        <taxon>Steinernematidae</taxon>
        <taxon>Steinernema</taxon>
    </lineage>
</organism>
<dbReference type="InterPro" id="IPR018247">
    <property type="entry name" value="EF_Hand_1_Ca_BS"/>
</dbReference>
<reference evidence="5" key="1">
    <citation type="submission" date="2023-06" db="EMBL/GenBank/DDBJ databases">
        <title>Genomic analysis of the entomopathogenic nematode Steinernema hermaphroditum.</title>
        <authorList>
            <person name="Schwarz E.M."/>
            <person name="Heppert J.K."/>
            <person name="Baniya A."/>
            <person name="Schwartz H.T."/>
            <person name="Tan C.-H."/>
            <person name="Antoshechkin I."/>
            <person name="Sternberg P.W."/>
            <person name="Goodrich-Blair H."/>
            <person name="Dillman A.R."/>
        </authorList>
    </citation>
    <scope>NUCLEOTIDE SEQUENCE</scope>
    <source>
        <strain evidence="5">PS9179</strain>
        <tissue evidence="5">Whole animal</tissue>
    </source>
</reference>
<sequence length="177" mass="20036">MVLKARDGHGLSRISMSAKLNLTADPFRMLSLLVVLVVCLSSAVPQQRPAGAQEFAGQQAYDADHIKEHLDGKVDPTANMTPEQLQFHYFNMYDLDKNGRLDGIELIKVLTHHHEHTEQQNNPNQRPPVLTDEQLEQLVDTILKENDFNNDGEIDYGEYLLVQKLRENAAKQAQQGH</sequence>
<dbReference type="PANTHER" id="PTHR23104:SF17">
    <property type="entry name" value="EF-HAND DOMAIN-CONTAINING PROTEIN"/>
    <property type="match status" value="1"/>
</dbReference>
<feature type="domain" description="EF-hand" evidence="4">
    <location>
        <begin position="134"/>
        <end position="169"/>
    </location>
</feature>
<dbReference type="Pfam" id="PF13499">
    <property type="entry name" value="EF-hand_7"/>
    <property type="match status" value="1"/>
</dbReference>
<dbReference type="CDD" id="cd00051">
    <property type="entry name" value="EFh"/>
    <property type="match status" value="1"/>
</dbReference>
<protein>
    <recommendedName>
        <fullName evidence="4">EF-hand domain-containing protein</fullName>
    </recommendedName>
</protein>
<keyword evidence="6" id="KW-1185">Reference proteome</keyword>
<dbReference type="PROSITE" id="PS50222">
    <property type="entry name" value="EF_HAND_2"/>
    <property type="match status" value="2"/>
</dbReference>
<evidence type="ECO:0000313" key="5">
    <source>
        <dbReference type="EMBL" id="KAK0413361.1"/>
    </source>
</evidence>
<proteinExistence type="predicted"/>
<dbReference type="InterPro" id="IPR052110">
    <property type="entry name" value="MCFD2-like"/>
</dbReference>
<evidence type="ECO:0000313" key="6">
    <source>
        <dbReference type="Proteomes" id="UP001175271"/>
    </source>
</evidence>
<accession>A0AA39HWH0</accession>
<dbReference type="PANTHER" id="PTHR23104">
    <property type="entry name" value="MULTIPLE COAGULATION FACTOR DEFICIENCY PROTEIN 2 NEURAL STEM CELL DERIVED NEURONAL SURVIVAL PROTEIN"/>
    <property type="match status" value="1"/>
</dbReference>
<feature type="domain" description="EF-hand" evidence="4">
    <location>
        <begin position="81"/>
        <end position="116"/>
    </location>
</feature>
<dbReference type="AlphaFoldDB" id="A0AA39HWH0"/>
<dbReference type="GO" id="GO:0005509">
    <property type="term" value="F:calcium ion binding"/>
    <property type="evidence" value="ECO:0007669"/>
    <property type="project" value="InterPro"/>
</dbReference>
<keyword evidence="1" id="KW-0732">Signal</keyword>
<dbReference type="SUPFAM" id="SSF47473">
    <property type="entry name" value="EF-hand"/>
    <property type="match status" value="1"/>
</dbReference>
<keyword evidence="2" id="KW-0677">Repeat</keyword>
<comment type="caution">
    <text evidence="5">The sequence shown here is derived from an EMBL/GenBank/DDBJ whole genome shotgun (WGS) entry which is preliminary data.</text>
</comment>
<dbReference type="Proteomes" id="UP001175271">
    <property type="component" value="Unassembled WGS sequence"/>
</dbReference>
<keyword evidence="3" id="KW-0106">Calcium</keyword>
<gene>
    <name evidence="5" type="ORF">QR680_006757</name>
</gene>